<dbReference type="PANTHER" id="PTHR20842:SF0">
    <property type="entry name" value="ALPHA-ASPARTYL DIPEPTIDASE"/>
    <property type="match status" value="1"/>
</dbReference>
<dbReference type="InterPro" id="IPR005320">
    <property type="entry name" value="Peptidase_S51"/>
</dbReference>
<dbReference type="AlphaFoldDB" id="A0A0K6GW94"/>
<evidence type="ECO:0000256" key="2">
    <source>
        <dbReference type="ARBA" id="ARBA00022670"/>
    </source>
</evidence>
<name>A0A0K6GW94_9GAMM</name>
<dbReference type="CDD" id="cd03146">
    <property type="entry name" value="GAT1_Peptidase_E"/>
    <property type="match status" value="1"/>
</dbReference>
<dbReference type="RefSeq" id="WP_055437971.1">
    <property type="nucleotide sequence ID" value="NZ_CYHB01000001.1"/>
</dbReference>
<evidence type="ECO:0000256" key="1">
    <source>
        <dbReference type="ARBA" id="ARBA00006534"/>
    </source>
</evidence>
<dbReference type="Gene3D" id="3.40.50.880">
    <property type="match status" value="1"/>
</dbReference>
<dbReference type="Pfam" id="PF03575">
    <property type="entry name" value="Peptidase_S51"/>
    <property type="match status" value="1"/>
</dbReference>
<dbReference type="InterPro" id="IPR029062">
    <property type="entry name" value="Class_I_gatase-like"/>
</dbReference>
<evidence type="ECO:0000256" key="4">
    <source>
        <dbReference type="ARBA" id="ARBA00022825"/>
    </source>
</evidence>
<accession>A0A0K6GW94</accession>
<reference evidence="6" key="1">
    <citation type="submission" date="2015-08" db="EMBL/GenBank/DDBJ databases">
        <authorList>
            <person name="Varghese N."/>
        </authorList>
    </citation>
    <scope>NUCLEOTIDE SEQUENCE [LARGE SCALE GENOMIC DNA]</scope>
    <source>
        <strain evidence="6">DSM 27808</strain>
    </source>
</reference>
<dbReference type="OrthoDB" id="3373764at2"/>
<proteinExistence type="inferred from homology"/>
<dbReference type="NCBIfam" id="NF003642">
    <property type="entry name" value="PRK05282.1"/>
    <property type="match status" value="1"/>
</dbReference>
<sequence>MPVSPETAKLLLLSSSKAGDSAYLAPCIDAIKQHCGTRRILFIPYAGVGMPNSDYTAKVQQALAPAGIDVVGIESFDNPRQAVAESQAIMVGGGNTFHLLHQLYQHQLIAPIQDAVNNGTPYVGWSAGSNIAGLSIRTTNDMPIIEPPSFAALQLVPFQLNPHYSDYQPPGFHGETRDQRLGEFMAIAPQTPILAIPEGTALRLENGCLTYETSDFSQHSPGYVFVGGNKQDIAAGTDCSQWLVR</sequence>
<gene>
    <name evidence="5" type="ORF">Ga0061064_0251</name>
</gene>
<dbReference type="PANTHER" id="PTHR20842">
    <property type="entry name" value="PROTEASE S51 ALPHA-ASPARTYL DIPEPTIDASE"/>
    <property type="match status" value="1"/>
</dbReference>
<dbReference type="SUPFAM" id="SSF52317">
    <property type="entry name" value="Class I glutamine amidotransferase-like"/>
    <property type="match status" value="1"/>
</dbReference>
<keyword evidence="2" id="KW-0645">Protease</keyword>
<evidence type="ECO:0000313" key="5">
    <source>
        <dbReference type="EMBL" id="CUA82850.1"/>
    </source>
</evidence>
<dbReference type="GO" id="GO:0006508">
    <property type="term" value="P:proteolysis"/>
    <property type="evidence" value="ECO:0007669"/>
    <property type="project" value="UniProtKB-KW"/>
</dbReference>
<keyword evidence="3" id="KW-0378">Hydrolase</keyword>
<keyword evidence="6" id="KW-1185">Reference proteome</keyword>
<organism evidence="5 6">
    <name type="scientific">Pseudidiomarina woesei</name>
    <dbReference type="NCBI Taxonomy" id="1381080"/>
    <lineage>
        <taxon>Bacteria</taxon>
        <taxon>Pseudomonadati</taxon>
        <taxon>Pseudomonadota</taxon>
        <taxon>Gammaproteobacteria</taxon>
        <taxon>Alteromonadales</taxon>
        <taxon>Idiomarinaceae</taxon>
        <taxon>Pseudidiomarina</taxon>
    </lineage>
</organism>
<dbReference type="EMBL" id="CYHB01000001">
    <property type="protein sequence ID" value="CUA82850.1"/>
    <property type="molecule type" value="Genomic_DNA"/>
</dbReference>
<comment type="similarity">
    <text evidence="1">Belongs to the peptidase S51 family.</text>
</comment>
<evidence type="ECO:0000313" key="6">
    <source>
        <dbReference type="Proteomes" id="UP000182598"/>
    </source>
</evidence>
<evidence type="ECO:0000256" key="3">
    <source>
        <dbReference type="ARBA" id="ARBA00022801"/>
    </source>
</evidence>
<dbReference type="Proteomes" id="UP000182598">
    <property type="component" value="Unassembled WGS sequence"/>
</dbReference>
<dbReference type="GO" id="GO:0008236">
    <property type="term" value="F:serine-type peptidase activity"/>
    <property type="evidence" value="ECO:0007669"/>
    <property type="project" value="UniProtKB-KW"/>
</dbReference>
<protein>
    <submittedName>
        <fullName evidence="5">Peptidase E</fullName>
    </submittedName>
</protein>
<keyword evidence="4" id="KW-0720">Serine protease</keyword>